<accession>A0A9D2QHS4</accession>
<dbReference type="GO" id="GO:0030313">
    <property type="term" value="C:cell envelope"/>
    <property type="evidence" value="ECO:0007669"/>
    <property type="project" value="UniProtKB-SubCell"/>
</dbReference>
<protein>
    <submittedName>
        <fullName evidence="7">ABC transporter substrate-binding protein</fullName>
    </submittedName>
</protein>
<keyword evidence="3" id="KW-0732">Signal</keyword>
<organism evidence="7 8">
    <name type="scientific">Candidatus Corynebacterium faecigallinarum</name>
    <dbReference type="NCBI Taxonomy" id="2838528"/>
    <lineage>
        <taxon>Bacteria</taxon>
        <taxon>Bacillati</taxon>
        <taxon>Actinomycetota</taxon>
        <taxon>Actinomycetes</taxon>
        <taxon>Mycobacteriales</taxon>
        <taxon>Corynebacteriaceae</taxon>
        <taxon>Corynebacterium</taxon>
    </lineage>
</organism>
<feature type="domain" description="Solute-binding protein family 3/N-terminal" evidence="6">
    <location>
        <begin position="48"/>
        <end position="273"/>
    </location>
</feature>
<dbReference type="CDD" id="cd01004">
    <property type="entry name" value="PBP2_MidA_like"/>
    <property type="match status" value="1"/>
</dbReference>
<reference evidence="7" key="2">
    <citation type="submission" date="2021-04" db="EMBL/GenBank/DDBJ databases">
        <authorList>
            <person name="Gilroy R."/>
        </authorList>
    </citation>
    <scope>NUCLEOTIDE SEQUENCE</scope>
    <source>
        <strain evidence="7">ChiHjej13B12-4958</strain>
    </source>
</reference>
<evidence type="ECO:0000256" key="2">
    <source>
        <dbReference type="ARBA" id="ARBA00010333"/>
    </source>
</evidence>
<name>A0A9D2QHS4_9CORY</name>
<feature type="region of interest" description="Disordered" evidence="5">
    <location>
        <begin position="286"/>
        <end position="307"/>
    </location>
</feature>
<dbReference type="AlphaFoldDB" id="A0A9D2QHS4"/>
<evidence type="ECO:0000256" key="5">
    <source>
        <dbReference type="SAM" id="MobiDB-lite"/>
    </source>
</evidence>
<evidence type="ECO:0000313" key="7">
    <source>
        <dbReference type="EMBL" id="HJC86333.1"/>
    </source>
</evidence>
<dbReference type="Proteomes" id="UP000823858">
    <property type="component" value="Unassembled WGS sequence"/>
</dbReference>
<evidence type="ECO:0000313" key="8">
    <source>
        <dbReference type="Proteomes" id="UP000823858"/>
    </source>
</evidence>
<dbReference type="InterPro" id="IPR018313">
    <property type="entry name" value="SBP_3_CS"/>
</dbReference>
<evidence type="ECO:0000259" key="6">
    <source>
        <dbReference type="SMART" id="SM00062"/>
    </source>
</evidence>
<dbReference type="SUPFAM" id="SSF53850">
    <property type="entry name" value="Periplasmic binding protein-like II"/>
    <property type="match status" value="1"/>
</dbReference>
<dbReference type="PANTHER" id="PTHR35936">
    <property type="entry name" value="MEMBRANE-BOUND LYTIC MUREIN TRANSGLYCOSYLASE F"/>
    <property type="match status" value="1"/>
</dbReference>
<comment type="similarity">
    <text evidence="2 4">Belongs to the bacterial solute-binding protein 3 family.</text>
</comment>
<dbReference type="PANTHER" id="PTHR35936:SF17">
    <property type="entry name" value="ARGININE-BINDING EXTRACELLULAR PROTEIN ARTP"/>
    <property type="match status" value="1"/>
</dbReference>
<evidence type="ECO:0000256" key="1">
    <source>
        <dbReference type="ARBA" id="ARBA00004196"/>
    </source>
</evidence>
<sequence length="307" mass="32501">MAVTLTATLTGCVTNEESGNPEGWVESLPDPVPELQELLPQEYRTSGRIAASTNPTFPPNQFKDPHGDIIGFEVDLVRAAGAVLGLDVTFQQQDFNLILPSITGGTVDIGTSGFSDTEERQRSYDFVDFYNSGISWATTPGKTVDPDDACGLTVAVQKGTYSDTDDVQVKSDRCVADGQPAINKLVYESANAAANATALERADAMSSDSAVTDYAIRLSEGKLIPAGEAFDLLPFGWAFAKGSDLVPAFAAALEYLITSGQYEEILTPWGLTDGMVDTVTVNTQDVDLPDAATAPPRSAGPDTGEES</sequence>
<dbReference type="Pfam" id="PF00497">
    <property type="entry name" value="SBP_bac_3"/>
    <property type="match status" value="1"/>
</dbReference>
<dbReference type="EMBL" id="DWVP01000024">
    <property type="protein sequence ID" value="HJC86333.1"/>
    <property type="molecule type" value="Genomic_DNA"/>
</dbReference>
<reference evidence="7" key="1">
    <citation type="journal article" date="2021" name="PeerJ">
        <title>Extensive microbial diversity within the chicken gut microbiome revealed by metagenomics and culture.</title>
        <authorList>
            <person name="Gilroy R."/>
            <person name="Ravi A."/>
            <person name="Getino M."/>
            <person name="Pursley I."/>
            <person name="Horton D.L."/>
            <person name="Alikhan N.F."/>
            <person name="Baker D."/>
            <person name="Gharbi K."/>
            <person name="Hall N."/>
            <person name="Watson M."/>
            <person name="Adriaenssens E.M."/>
            <person name="Foster-Nyarko E."/>
            <person name="Jarju S."/>
            <person name="Secka A."/>
            <person name="Antonio M."/>
            <person name="Oren A."/>
            <person name="Chaudhuri R.R."/>
            <person name="La Ragione R."/>
            <person name="Hildebrand F."/>
            <person name="Pallen M.J."/>
        </authorList>
    </citation>
    <scope>NUCLEOTIDE SEQUENCE</scope>
    <source>
        <strain evidence="7">ChiHjej13B12-4958</strain>
    </source>
</reference>
<comment type="caution">
    <text evidence="7">The sequence shown here is derived from an EMBL/GenBank/DDBJ whole genome shotgun (WGS) entry which is preliminary data.</text>
</comment>
<evidence type="ECO:0000256" key="4">
    <source>
        <dbReference type="RuleBase" id="RU003744"/>
    </source>
</evidence>
<comment type="subcellular location">
    <subcellularLocation>
        <location evidence="1">Cell envelope</location>
    </subcellularLocation>
</comment>
<dbReference type="PROSITE" id="PS01039">
    <property type="entry name" value="SBP_BACTERIAL_3"/>
    <property type="match status" value="1"/>
</dbReference>
<gene>
    <name evidence="7" type="ORF">H9751_12505</name>
</gene>
<dbReference type="SMART" id="SM00062">
    <property type="entry name" value="PBPb"/>
    <property type="match status" value="1"/>
</dbReference>
<proteinExistence type="inferred from homology"/>
<dbReference type="Gene3D" id="3.40.190.10">
    <property type="entry name" value="Periplasmic binding protein-like II"/>
    <property type="match status" value="2"/>
</dbReference>
<evidence type="ECO:0000256" key="3">
    <source>
        <dbReference type="ARBA" id="ARBA00022729"/>
    </source>
</evidence>
<dbReference type="InterPro" id="IPR001638">
    <property type="entry name" value="Solute-binding_3/MltF_N"/>
</dbReference>